<dbReference type="PANTHER" id="PTHR34137">
    <property type="entry name" value="EXODEOXYRIBONUCLEASE 7 SMALL SUBUNIT"/>
    <property type="match status" value="1"/>
</dbReference>
<comment type="caution">
    <text evidence="7">The sequence shown here is derived from an EMBL/GenBank/DDBJ whole genome shotgun (WGS) entry which is preliminary data.</text>
</comment>
<dbReference type="InterPro" id="IPR037004">
    <property type="entry name" value="Exonuc_VII_ssu_sf"/>
</dbReference>
<evidence type="ECO:0000256" key="4">
    <source>
        <dbReference type="ARBA" id="ARBA00022801"/>
    </source>
</evidence>
<dbReference type="GO" id="GO:0009318">
    <property type="term" value="C:exodeoxyribonuclease VII complex"/>
    <property type="evidence" value="ECO:0007669"/>
    <property type="project" value="UniProtKB-UniRule"/>
</dbReference>
<comment type="subunit">
    <text evidence="6">Heterooligomer composed of large and small subunits.</text>
</comment>
<dbReference type="Gene3D" id="1.10.287.1040">
    <property type="entry name" value="Exonuclease VII, small subunit"/>
    <property type="match status" value="1"/>
</dbReference>
<evidence type="ECO:0000256" key="2">
    <source>
        <dbReference type="ARBA" id="ARBA00022490"/>
    </source>
</evidence>
<evidence type="ECO:0000313" key="7">
    <source>
        <dbReference type="EMBL" id="PIP19116.1"/>
    </source>
</evidence>
<dbReference type="AlphaFoldDB" id="A0A2G9YIR3"/>
<dbReference type="HAMAP" id="MF_00337">
    <property type="entry name" value="Exonuc_7_S"/>
    <property type="match status" value="1"/>
</dbReference>
<dbReference type="GO" id="GO:0006308">
    <property type="term" value="P:DNA catabolic process"/>
    <property type="evidence" value="ECO:0007669"/>
    <property type="project" value="UniProtKB-UniRule"/>
</dbReference>
<evidence type="ECO:0000256" key="3">
    <source>
        <dbReference type="ARBA" id="ARBA00022722"/>
    </source>
</evidence>
<gene>
    <name evidence="6" type="primary">xseB</name>
    <name evidence="7" type="ORF">COX41_04705</name>
</gene>
<evidence type="ECO:0000256" key="6">
    <source>
        <dbReference type="HAMAP-Rule" id="MF_00337"/>
    </source>
</evidence>
<evidence type="ECO:0000313" key="8">
    <source>
        <dbReference type="Proteomes" id="UP000231292"/>
    </source>
</evidence>
<organism evidence="7 8">
    <name type="scientific">Candidatus Sherwoodlollariibacterium unditelluris</name>
    <dbReference type="NCBI Taxonomy" id="1974757"/>
    <lineage>
        <taxon>Bacteria</taxon>
        <taxon>Pseudomonadati</taxon>
        <taxon>Candidatus Omnitrophota</taxon>
        <taxon>Candidatus Sherwoodlollariibacterium</taxon>
    </lineage>
</organism>
<proteinExistence type="inferred from homology"/>
<dbReference type="NCBIfam" id="NF002140">
    <property type="entry name" value="PRK00977.1-4"/>
    <property type="match status" value="1"/>
</dbReference>
<dbReference type="PANTHER" id="PTHR34137:SF1">
    <property type="entry name" value="EXODEOXYRIBONUCLEASE 7 SMALL SUBUNIT"/>
    <property type="match status" value="1"/>
</dbReference>
<dbReference type="NCBIfam" id="TIGR01280">
    <property type="entry name" value="xseB"/>
    <property type="match status" value="1"/>
</dbReference>
<dbReference type="GO" id="GO:0005829">
    <property type="term" value="C:cytosol"/>
    <property type="evidence" value="ECO:0007669"/>
    <property type="project" value="TreeGrafter"/>
</dbReference>
<keyword evidence="4 6" id="KW-0378">Hydrolase</keyword>
<dbReference type="GO" id="GO:0008855">
    <property type="term" value="F:exodeoxyribonuclease VII activity"/>
    <property type="evidence" value="ECO:0007669"/>
    <property type="project" value="UniProtKB-UniRule"/>
</dbReference>
<dbReference type="EMBL" id="PCRK01000114">
    <property type="protein sequence ID" value="PIP19116.1"/>
    <property type="molecule type" value="Genomic_DNA"/>
</dbReference>
<comment type="catalytic activity">
    <reaction evidence="6">
        <text>Exonucleolytic cleavage in either 5'- to 3'- or 3'- to 5'-direction to yield nucleoside 5'-phosphates.</text>
        <dbReference type="EC" id="3.1.11.6"/>
    </reaction>
</comment>
<keyword evidence="2 6" id="KW-0963">Cytoplasm</keyword>
<dbReference type="Pfam" id="PF02609">
    <property type="entry name" value="Exonuc_VII_S"/>
    <property type="match status" value="1"/>
</dbReference>
<dbReference type="InterPro" id="IPR003761">
    <property type="entry name" value="Exonuc_VII_S"/>
</dbReference>
<comment type="similarity">
    <text evidence="1 6">Belongs to the XseB family.</text>
</comment>
<keyword evidence="5 6" id="KW-0269">Exonuclease</keyword>
<protein>
    <recommendedName>
        <fullName evidence="6">Exodeoxyribonuclease 7 small subunit</fullName>
        <ecNumber evidence="6">3.1.11.6</ecNumber>
    </recommendedName>
    <alternativeName>
        <fullName evidence="6">Exodeoxyribonuclease VII small subunit</fullName>
        <shortName evidence="6">Exonuclease VII small subunit</shortName>
    </alternativeName>
</protein>
<dbReference type="PIRSF" id="PIRSF006488">
    <property type="entry name" value="Exonuc_VII_S"/>
    <property type="match status" value="1"/>
</dbReference>
<keyword evidence="3 6" id="KW-0540">Nuclease</keyword>
<comment type="subcellular location">
    <subcellularLocation>
        <location evidence="6">Cytoplasm</location>
    </subcellularLocation>
</comment>
<reference evidence="7 8" key="1">
    <citation type="submission" date="2017-09" db="EMBL/GenBank/DDBJ databases">
        <title>Depth-based differentiation of microbial function through sediment-hosted aquifers and enrichment of novel symbionts in the deep terrestrial subsurface.</title>
        <authorList>
            <person name="Probst A.J."/>
            <person name="Ladd B."/>
            <person name="Jarett J.K."/>
            <person name="Geller-Mcgrath D.E."/>
            <person name="Sieber C.M."/>
            <person name="Emerson J.B."/>
            <person name="Anantharaman K."/>
            <person name="Thomas B.C."/>
            <person name="Malmstrom R."/>
            <person name="Stieglmeier M."/>
            <person name="Klingl A."/>
            <person name="Woyke T."/>
            <person name="Ryan C.M."/>
            <person name="Banfield J.F."/>
        </authorList>
    </citation>
    <scope>NUCLEOTIDE SEQUENCE [LARGE SCALE GENOMIC DNA]</scope>
    <source>
        <strain evidence="7">CG23_combo_of_CG06-09_8_20_14_all_41_10</strain>
    </source>
</reference>
<accession>A0A2G9YIR3</accession>
<dbReference type="EC" id="3.1.11.6" evidence="6"/>
<name>A0A2G9YIR3_9BACT</name>
<evidence type="ECO:0000256" key="5">
    <source>
        <dbReference type="ARBA" id="ARBA00022839"/>
    </source>
</evidence>
<dbReference type="SUPFAM" id="SSF116842">
    <property type="entry name" value="XseB-like"/>
    <property type="match status" value="1"/>
</dbReference>
<sequence length="77" mass="8718">MAKEKQSFEDDLKRLQKIVEELSLGKLTLGESLKKYEEGIKLAQSCSSVLEEAQRKVELLMKKDGKYALGKLSEDIT</sequence>
<dbReference type="Proteomes" id="UP000231292">
    <property type="component" value="Unassembled WGS sequence"/>
</dbReference>
<evidence type="ECO:0000256" key="1">
    <source>
        <dbReference type="ARBA" id="ARBA00009998"/>
    </source>
</evidence>
<comment type="function">
    <text evidence="6">Bidirectionally degrades single-stranded DNA into large acid-insoluble oligonucleotides, which are then degraded further into small acid-soluble oligonucleotides.</text>
</comment>